<accession>A0A7K3R1K2</accession>
<reference evidence="2 3" key="1">
    <citation type="submission" date="2020-01" db="EMBL/GenBank/DDBJ databases">
        <title>Insect and environment-associated Actinomycetes.</title>
        <authorList>
            <person name="Currrie C."/>
            <person name="Chevrette M."/>
            <person name="Carlson C."/>
            <person name="Stubbendieck R."/>
            <person name="Wendt-Pienkowski E."/>
        </authorList>
    </citation>
    <scope>NUCLEOTIDE SEQUENCE [LARGE SCALE GENOMIC DNA]</scope>
    <source>
        <strain evidence="2 3">SID7754</strain>
    </source>
</reference>
<dbReference type="EMBL" id="JAAGMR010000345">
    <property type="protein sequence ID" value="NEB96033.1"/>
    <property type="molecule type" value="Genomic_DNA"/>
</dbReference>
<evidence type="ECO:0000256" key="1">
    <source>
        <dbReference type="SAM" id="MobiDB-lite"/>
    </source>
</evidence>
<feature type="compositionally biased region" description="Polar residues" evidence="1">
    <location>
        <begin position="54"/>
        <end position="77"/>
    </location>
</feature>
<feature type="region of interest" description="Disordered" evidence="1">
    <location>
        <begin position="52"/>
        <end position="96"/>
    </location>
</feature>
<proteinExistence type="predicted"/>
<dbReference type="RefSeq" id="WP_164195353.1">
    <property type="nucleotide sequence ID" value="NZ_JAAGMR010000345.1"/>
</dbReference>
<organism evidence="2 3">
    <name type="scientific">Streptomyces bauhiniae</name>
    <dbReference type="NCBI Taxonomy" id="2340725"/>
    <lineage>
        <taxon>Bacteria</taxon>
        <taxon>Bacillati</taxon>
        <taxon>Actinomycetota</taxon>
        <taxon>Actinomycetes</taxon>
        <taxon>Kitasatosporales</taxon>
        <taxon>Streptomycetaceae</taxon>
        <taxon>Streptomyces</taxon>
    </lineage>
</organism>
<gene>
    <name evidence="2" type="ORF">G3I21_30860</name>
</gene>
<evidence type="ECO:0000313" key="2">
    <source>
        <dbReference type="EMBL" id="NEB96033.1"/>
    </source>
</evidence>
<name>A0A7K3R1K2_9ACTN</name>
<dbReference type="Proteomes" id="UP000470520">
    <property type="component" value="Unassembled WGS sequence"/>
</dbReference>
<protein>
    <submittedName>
        <fullName evidence="2">Uncharacterized protein</fullName>
    </submittedName>
</protein>
<comment type="caution">
    <text evidence="2">The sequence shown here is derived from an EMBL/GenBank/DDBJ whole genome shotgun (WGS) entry which is preliminary data.</text>
</comment>
<evidence type="ECO:0000313" key="3">
    <source>
        <dbReference type="Proteomes" id="UP000470520"/>
    </source>
</evidence>
<dbReference type="AlphaFoldDB" id="A0A7K3R1K2"/>
<sequence length="96" mass="10721">MDMDEATGLAWRFLDEEVSHEGMRFALVEGERTQVRGNFYFDCQSVDHLRSGDWNGQDSGQYQSWNDSGAASESSETAPDPRLRKVGTTGFEPATP</sequence>